<name>A0A662ZJS2_9GAMM</name>
<keyword evidence="3" id="KW-0456">Lyase</keyword>
<evidence type="ECO:0000256" key="1">
    <source>
        <dbReference type="ARBA" id="ARBA00022723"/>
    </source>
</evidence>
<dbReference type="SUPFAM" id="SSF51604">
    <property type="entry name" value="Enolase C-terminal domain-like"/>
    <property type="match status" value="1"/>
</dbReference>
<dbReference type="Proteomes" id="UP000243745">
    <property type="component" value="Unassembled WGS sequence"/>
</dbReference>
<dbReference type="SUPFAM" id="SSF54826">
    <property type="entry name" value="Enolase N-terminal domain-like"/>
    <property type="match status" value="1"/>
</dbReference>
<organism evidence="5 6">
    <name type="scientific">Ruminobacter amylophilus</name>
    <dbReference type="NCBI Taxonomy" id="867"/>
    <lineage>
        <taxon>Bacteria</taxon>
        <taxon>Pseudomonadati</taxon>
        <taxon>Pseudomonadota</taxon>
        <taxon>Gammaproteobacteria</taxon>
        <taxon>Aeromonadales</taxon>
        <taxon>Succinivibrionaceae</taxon>
        <taxon>Ruminobacter</taxon>
    </lineage>
</organism>
<feature type="domain" description="OSBS enolase-like N-terminal" evidence="4">
    <location>
        <begin position="2"/>
        <end position="66"/>
    </location>
</feature>
<dbReference type="EMBL" id="FOXF01000034">
    <property type="protein sequence ID" value="SFP53603.1"/>
    <property type="molecule type" value="Genomic_DNA"/>
</dbReference>
<accession>A0A662ZJS2</accession>
<dbReference type="InterPro" id="IPR041338">
    <property type="entry name" value="OSBS_N"/>
</dbReference>
<evidence type="ECO:0000256" key="3">
    <source>
        <dbReference type="ARBA" id="ARBA00023239"/>
    </source>
</evidence>
<reference evidence="5 6" key="1">
    <citation type="submission" date="2016-10" db="EMBL/GenBank/DDBJ databases">
        <authorList>
            <person name="Varghese N."/>
            <person name="Submissions S."/>
        </authorList>
    </citation>
    <scope>NUCLEOTIDE SEQUENCE [LARGE SCALE GENOMIC DNA]</scope>
    <source>
        <strain evidence="5 6">DSM 1361</strain>
    </source>
</reference>
<evidence type="ECO:0000259" key="4">
    <source>
        <dbReference type="Pfam" id="PF21508"/>
    </source>
</evidence>
<evidence type="ECO:0000313" key="5">
    <source>
        <dbReference type="EMBL" id="SFP53603.1"/>
    </source>
</evidence>
<gene>
    <name evidence="5" type="ORF">SAMN02910344_01651</name>
</gene>
<keyword evidence="1" id="KW-0479">Metal-binding</keyword>
<dbReference type="GO" id="GO:0046872">
    <property type="term" value="F:metal ion binding"/>
    <property type="evidence" value="ECO:0007669"/>
    <property type="project" value="UniProtKB-KW"/>
</dbReference>
<dbReference type="Gene3D" id="3.20.20.120">
    <property type="entry name" value="Enolase-like C-terminal domain"/>
    <property type="match status" value="1"/>
</dbReference>
<evidence type="ECO:0000313" key="6">
    <source>
        <dbReference type="Proteomes" id="UP000243745"/>
    </source>
</evidence>
<dbReference type="Pfam" id="PF21508">
    <property type="entry name" value="MenC_N"/>
    <property type="match status" value="1"/>
</dbReference>
<keyword evidence="6" id="KW-1185">Reference proteome</keyword>
<dbReference type="RefSeq" id="WP_093142727.1">
    <property type="nucleotide sequence ID" value="NZ_FOXF01000034.1"/>
</dbReference>
<dbReference type="OrthoDB" id="3725747at2"/>
<keyword evidence="2" id="KW-0460">Magnesium</keyword>
<dbReference type="GO" id="GO:0016829">
    <property type="term" value="F:lyase activity"/>
    <property type="evidence" value="ECO:0007669"/>
    <property type="project" value="UniProtKB-KW"/>
</dbReference>
<proteinExistence type="predicted"/>
<evidence type="ECO:0000256" key="2">
    <source>
        <dbReference type="ARBA" id="ARBA00022842"/>
    </source>
</evidence>
<protein>
    <submittedName>
        <fullName evidence="5">O-succinylbenzoate synthase</fullName>
    </submittedName>
</protein>
<dbReference type="AlphaFoldDB" id="A0A662ZJS2"/>
<dbReference type="InterPro" id="IPR036849">
    <property type="entry name" value="Enolase-like_C_sf"/>
</dbReference>
<sequence length="341" mass="39177">MNIYRFRIPLQKELKLQRGTLTERCGFIIEYHNNFAEISPLPEFSEETADEAYSEIIALRNILKEEFRHSEKSPDDLLSFFSGKYEIRCPSVQFALWMLAHPLNGILPKSHYHFILGTPDESLNLYRRFLDRLSSDGTTTDTDVKLKIGIHSRDQELTMIQRMTDMADAEGINVRLILDANLSQTSESVADYYHISGSHLKYIEDPCNDVAMLRRKHPDIPIAYDELFRKMMKEYVQEGKEFKPELLSSFSSRDTLIIKPGLTGNIHEIMDEFIHSDASCQSRLPTVTLSSAFESPIGISYIEKLSAFMKFNSPGTDTLKYFPEDALSVSGFLKKYCIRIV</sequence>
<dbReference type="Gene3D" id="3.30.390.10">
    <property type="entry name" value="Enolase-like, N-terminal domain"/>
    <property type="match status" value="1"/>
</dbReference>
<dbReference type="InterPro" id="IPR029017">
    <property type="entry name" value="Enolase-like_N"/>
</dbReference>